<dbReference type="Pfam" id="PF17906">
    <property type="entry name" value="HTH_48"/>
    <property type="match status" value="1"/>
</dbReference>
<comment type="caution">
    <text evidence="2">The sequence shown here is derived from an EMBL/GenBank/DDBJ whole genome shotgun (WGS) entry which is preliminary data.</text>
</comment>
<dbReference type="PANTHER" id="PTHR46060">
    <property type="entry name" value="MARINER MOS1 TRANSPOSASE-LIKE PROTEIN"/>
    <property type="match status" value="1"/>
</dbReference>
<dbReference type="InterPro" id="IPR041426">
    <property type="entry name" value="Mos1_HTH"/>
</dbReference>
<keyword evidence="3" id="KW-1185">Reference proteome</keyword>
<organism evidence="2 3">
    <name type="scientific">Periplaneta americana</name>
    <name type="common">American cockroach</name>
    <name type="synonym">Blatta americana</name>
    <dbReference type="NCBI Taxonomy" id="6978"/>
    <lineage>
        <taxon>Eukaryota</taxon>
        <taxon>Metazoa</taxon>
        <taxon>Ecdysozoa</taxon>
        <taxon>Arthropoda</taxon>
        <taxon>Hexapoda</taxon>
        <taxon>Insecta</taxon>
        <taxon>Pterygota</taxon>
        <taxon>Neoptera</taxon>
        <taxon>Polyneoptera</taxon>
        <taxon>Dictyoptera</taxon>
        <taxon>Blattodea</taxon>
        <taxon>Blattoidea</taxon>
        <taxon>Blattidae</taxon>
        <taxon>Blattinae</taxon>
        <taxon>Periplaneta</taxon>
    </lineage>
</organism>
<dbReference type="Gene3D" id="1.10.10.1450">
    <property type="match status" value="1"/>
</dbReference>
<dbReference type="PANTHER" id="PTHR46060:SF1">
    <property type="entry name" value="MARINER MOS1 TRANSPOSASE-LIKE PROTEIN"/>
    <property type="match status" value="1"/>
</dbReference>
<sequence length="149" mass="16659">MAGLCEGGNESLGSLKTICAYCRQEQRSWLKIQSARGHTARQCHDGLVEACGETALSYRTVARWVRAFNEGRVENMARPGRPSVSEEDVQAVSALLDNDRRQTMKEPPRDVRLRTVSDILQAVGRPSETSTEQEMLQGYYDFHVAGNEL</sequence>
<dbReference type="Proteomes" id="UP001148838">
    <property type="component" value="Unassembled WGS sequence"/>
</dbReference>
<dbReference type="EMBL" id="JAJSOF020000025">
    <property type="protein sequence ID" value="KAJ4434583.1"/>
    <property type="molecule type" value="Genomic_DNA"/>
</dbReference>
<evidence type="ECO:0000259" key="1">
    <source>
        <dbReference type="Pfam" id="PF17906"/>
    </source>
</evidence>
<gene>
    <name evidence="2" type="ORF">ANN_23145</name>
</gene>
<accession>A0ABQ8SKP7</accession>
<proteinExistence type="predicted"/>
<dbReference type="InterPro" id="IPR052709">
    <property type="entry name" value="Transposase-MT_Hybrid"/>
</dbReference>
<feature type="domain" description="Mos1 transposase HTH" evidence="1">
    <location>
        <begin position="36"/>
        <end position="71"/>
    </location>
</feature>
<name>A0ABQ8SKP7_PERAM</name>
<reference evidence="2 3" key="1">
    <citation type="journal article" date="2022" name="Allergy">
        <title>Genome assembly and annotation of Periplaneta americana reveal a comprehensive cockroach allergen profile.</title>
        <authorList>
            <person name="Wang L."/>
            <person name="Xiong Q."/>
            <person name="Saelim N."/>
            <person name="Wang L."/>
            <person name="Nong W."/>
            <person name="Wan A.T."/>
            <person name="Shi M."/>
            <person name="Liu X."/>
            <person name="Cao Q."/>
            <person name="Hui J.H.L."/>
            <person name="Sookrung N."/>
            <person name="Leung T.F."/>
            <person name="Tungtrongchitr A."/>
            <person name="Tsui S.K.W."/>
        </authorList>
    </citation>
    <scope>NUCLEOTIDE SEQUENCE [LARGE SCALE GENOMIC DNA]</scope>
    <source>
        <strain evidence="2">PWHHKU_190912</strain>
    </source>
</reference>
<evidence type="ECO:0000313" key="2">
    <source>
        <dbReference type="EMBL" id="KAJ4434583.1"/>
    </source>
</evidence>
<protein>
    <recommendedName>
        <fullName evidence="1">Mos1 transposase HTH domain-containing protein</fullName>
    </recommendedName>
</protein>
<evidence type="ECO:0000313" key="3">
    <source>
        <dbReference type="Proteomes" id="UP001148838"/>
    </source>
</evidence>